<dbReference type="OrthoDB" id="9811174at2"/>
<dbReference type="Gene3D" id="1.10.1660.10">
    <property type="match status" value="1"/>
</dbReference>
<dbReference type="InterPro" id="IPR000551">
    <property type="entry name" value="MerR-type_HTH_dom"/>
</dbReference>
<dbReference type="KEGG" id="pste:PSTEL_22115"/>
<evidence type="ECO:0000256" key="5">
    <source>
        <dbReference type="SAM" id="Coils"/>
    </source>
</evidence>
<dbReference type="InterPro" id="IPR011256">
    <property type="entry name" value="Reg_factor_effector_dom_sf"/>
</dbReference>
<dbReference type="Pfam" id="PF14526">
    <property type="entry name" value="Cass2"/>
    <property type="match status" value="1"/>
</dbReference>
<dbReference type="GO" id="GO:0003677">
    <property type="term" value="F:DNA binding"/>
    <property type="evidence" value="ECO:0007669"/>
    <property type="project" value="UniProtKB-KW"/>
</dbReference>
<evidence type="ECO:0000256" key="3">
    <source>
        <dbReference type="ARBA" id="ARBA00023125"/>
    </source>
</evidence>
<keyword evidence="5" id="KW-0175">Coiled coil</keyword>
<evidence type="ECO:0000313" key="8">
    <source>
        <dbReference type="Proteomes" id="UP000029507"/>
    </source>
</evidence>
<dbReference type="InterPro" id="IPR029441">
    <property type="entry name" value="Cass2"/>
</dbReference>
<dbReference type="PANTHER" id="PTHR30204:SF69">
    <property type="entry name" value="MERR-FAMILY TRANSCRIPTIONAL REGULATOR"/>
    <property type="match status" value="1"/>
</dbReference>
<dbReference type="Gene3D" id="3.20.80.10">
    <property type="entry name" value="Regulatory factor, effector binding domain"/>
    <property type="match status" value="1"/>
</dbReference>
<dbReference type="InterPro" id="IPR009061">
    <property type="entry name" value="DNA-bd_dom_put_sf"/>
</dbReference>
<evidence type="ECO:0000256" key="2">
    <source>
        <dbReference type="ARBA" id="ARBA00023015"/>
    </source>
</evidence>
<accession>A0A089N9H2</accession>
<keyword evidence="3" id="KW-0238">DNA-binding</keyword>
<dbReference type="PANTHER" id="PTHR30204">
    <property type="entry name" value="REDOX-CYCLING DRUG-SENSING TRANSCRIPTIONAL ACTIVATOR SOXR"/>
    <property type="match status" value="1"/>
</dbReference>
<keyword evidence="8" id="KW-1185">Reference proteome</keyword>
<reference evidence="7 8" key="1">
    <citation type="submission" date="2014-08" db="EMBL/GenBank/DDBJ databases">
        <title>Comparative genomics of the Paenibacillus odorifer group.</title>
        <authorList>
            <person name="den Bakker H.C."/>
            <person name="Tsai Y.-C."/>
            <person name="Martin N."/>
            <person name="Korlach J."/>
            <person name="Wiedmann M."/>
        </authorList>
    </citation>
    <scope>NUCLEOTIDE SEQUENCE [LARGE SCALE GENOMIC DNA]</scope>
    <source>
        <strain evidence="7 8">DSM 14472</strain>
    </source>
</reference>
<dbReference type="Proteomes" id="UP000029507">
    <property type="component" value="Chromosome"/>
</dbReference>
<proteinExistence type="predicted"/>
<dbReference type="RefSeq" id="WP_038698437.1">
    <property type="nucleotide sequence ID" value="NZ_CP009286.1"/>
</dbReference>
<dbReference type="GO" id="GO:0003700">
    <property type="term" value="F:DNA-binding transcription factor activity"/>
    <property type="evidence" value="ECO:0007669"/>
    <property type="project" value="InterPro"/>
</dbReference>
<dbReference type="SMART" id="SM00422">
    <property type="entry name" value="HTH_MERR"/>
    <property type="match status" value="1"/>
</dbReference>
<keyword evidence="4" id="KW-0804">Transcription</keyword>
<keyword evidence="2" id="KW-0805">Transcription regulation</keyword>
<dbReference type="SUPFAM" id="SSF46955">
    <property type="entry name" value="Putative DNA-binding domain"/>
    <property type="match status" value="1"/>
</dbReference>
<feature type="coiled-coil region" evidence="5">
    <location>
        <begin position="72"/>
        <end position="99"/>
    </location>
</feature>
<dbReference type="CDD" id="cd00592">
    <property type="entry name" value="HTH_MerR-like"/>
    <property type="match status" value="1"/>
</dbReference>
<protein>
    <recommendedName>
        <fullName evidence="6">HTH merR-type domain-containing protein</fullName>
    </recommendedName>
</protein>
<dbReference type="Pfam" id="PF13411">
    <property type="entry name" value="MerR_1"/>
    <property type="match status" value="1"/>
</dbReference>
<name>A0A089N9H2_9BACL</name>
<dbReference type="PROSITE" id="PS50937">
    <property type="entry name" value="HTH_MERR_2"/>
    <property type="match status" value="1"/>
</dbReference>
<dbReference type="InterPro" id="IPR047057">
    <property type="entry name" value="MerR_fam"/>
</dbReference>
<evidence type="ECO:0000259" key="6">
    <source>
        <dbReference type="PROSITE" id="PS50937"/>
    </source>
</evidence>
<feature type="domain" description="HTH merR-type" evidence="6">
    <location>
        <begin position="5"/>
        <end position="72"/>
    </location>
</feature>
<sequence>MELQTITAVSKDLGISPRMLRYYEQIGLIKSLRKEDYSYRVYDETALQRLQQIIILRKLRIPVKQICNVLNNQDVATAIEVFKQNIDELNDEITSLSTIRSIISRFIDILQEKTNLRIRPDLFADESVLLLVNSLSLTKKVIKVDKSMEELNKASEGLTKPLDVRIIYLPPMTVASSHYIGEDCEEHAGRVLNQFVQESGLLRIKPDIRHFGFNNPIQHADYGASSTGYEMWVSIPEHMEVPAPLQKIQFHGGLYAAHAITFGSFDHWGLLHNWVVDHEQYANDWGSIRCTPHVEGMDWALEEQLNYINNVQKADFDIHTMQLDLLFPIKVQPIRRRSV</sequence>
<gene>
    <name evidence="7" type="ORF">PSTEL_22115</name>
</gene>
<dbReference type="STRING" id="169760.PSTEL_22115"/>
<dbReference type="EMBL" id="CP009286">
    <property type="protein sequence ID" value="AIQ65409.1"/>
    <property type="molecule type" value="Genomic_DNA"/>
</dbReference>
<dbReference type="AlphaFoldDB" id="A0A089N9H2"/>
<dbReference type="HOGENOM" id="CLU_074317_0_0_9"/>
<evidence type="ECO:0000256" key="1">
    <source>
        <dbReference type="ARBA" id="ARBA00022491"/>
    </source>
</evidence>
<evidence type="ECO:0000256" key="4">
    <source>
        <dbReference type="ARBA" id="ARBA00023163"/>
    </source>
</evidence>
<keyword evidence="1" id="KW-0678">Repressor</keyword>
<evidence type="ECO:0000313" key="7">
    <source>
        <dbReference type="EMBL" id="AIQ65409.1"/>
    </source>
</evidence>
<organism evidence="7 8">
    <name type="scientific">Paenibacillus stellifer</name>
    <dbReference type="NCBI Taxonomy" id="169760"/>
    <lineage>
        <taxon>Bacteria</taxon>
        <taxon>Bacillati</taxon>
        <taxon>Bacillota</taxon>
        <taxon>Bacilli</taxon>
        <taxon>Bacillales</taxon>
        <taxon>Paenibacillaceae</taxon>
        <taxon>Paenibacillus</taxon>
    </lineage>
</organism>